<evidence type="ECO:0000313" key="9">
    <source>
        <dbReference type="EMBL" id="OCM72807.1"/>
    </source>
</evidence>
<keyword evidence="4" id="KW-0804">Transcription</keyword>
<reference evidence="8 10" key="1">
    <citation type="journal article" date="2015" name="PLoS ONE">
        <title>Genomic analysis reveals the molecular basis for capsule loss in the group B streptococcus population.</title>
        <authorList>
            <consortium name="DEVANI Consortium"/>
            <person name="Rosini R."/>
            <person name="Campisi E."/>
            <person name="De Chiara M."/>
            <person name="Tettelin H."/>
            <person name="Rinaudo D."/>
            <person name="Toniolo C."/>
            <person name="Metruccio M."/>
            <person name="Guidotti S."/>
            <person name="Sorensen U.B."/>
            <person name="Kilian M."/>
            <person name="Ramirez M."/>
            <person name="Janulczyk R."/>
            <person name="Donati C."/>
            <person name="Grandi G."/>
            <person name="Margarit I."/>
        </authorList>
    </citation>
    <scope>NUCLEOTIDE SEQUENCE [LARGE SCALE GENOMIC DNA]</scope>
    <source>
        <strain evidence="8 10">ES-PW-063</strain>
    </source>
</reference>
<organism evidence="9 11">
    <name type="scientific">Streptococcus agalactiae</name>
    <dbReference type="NCBI Taxonomy" id="1311"/>
    <lineage>
        <taxon>Bacteria</taxon>
        <taxon>Bacillati</taxon>
        <taxon>Bacillota</taxon>
        <taxon>Bacilli</taxon>
        <taxon>Lactobacillales</taxon>
        <taxon>Streptococcaceae</taxon>
        <taxon>Streptococcus</taxon>
    </lineage>
</organism>
<evidence type="ECO:0000313" key="8">
    <source>
        <dbReference type="EMBL" id="KLJ30440.1"/>
    </source>
</evidence>
<dbReference type="Gene3D" id="3.40.930.10">
    <property type="entry name" value="Mannitol-specific EII, Chain A"/>
    <property type="match status" value="1"/>
</dbReference>
<evidence type="ECO:0000313" key="11">
    <source>
        <dbReference type="Proteomes" id="UP000093122"/>
    </source>
</evidence>
<dbReference type="AlphaFoldDB" id="A0A0E1EEX9"/>
<dbReference type="SUPFAM" id="SSF55804">
    <property type="entry name" value="Phoshotransferase/anion transport protein"/>
    <property type="match status" value="1"/>
</dbReference>
<evidence type="ECO:0000256" key="4">
    <source>
        <dbReference type="ARBA" id="ARBA00023163"/>
    </source>
</evidence>
<keyword evidence="1" id="KW-0808">Transferase</keyword>
<feature type="domain" description="PRD" evidence="7">
    <location>
        <begin position="287"/>
        <end position="393"/>
    </location>
</feature>
<dbReference type="PROSITE" id="PS51094">
    <property type="entry name" value="PTS_EIIA_TYPE_2"/>
    <property type="match status" value="1"/>
</dbReference>
<dbReference type="InterPro" id="IPR013011">
    <property type="entry name" value="PTS_EIIB_2"/>
</dbReference>
<dbReference type="Pfam" id="PF00359">
    <property type="entry name" value="PTS_EIIA_2"/>
    <property type="match status" value="1"/>
</dbReference>
<evidence type="ECO:0000256" key="2">
    <source>
        <dbReference type="ARBA" id="ARBA00022737"/>
    </source>
</evidence>
<sequence length="678" mass="78001">MVDNKTVVIMLVFLARKNLSLYELTVQTKFSIKVIIEQINYLNSFLAKNHLPAIAHSAGRYQLLGDEKEHDKIVSLLEAEQFYLTQEERVCLIYLYSFCRREFVSNVHYQDFLKVSKNTTLSDIKMLRSKLAKRGISLTYTRAKGYSLVGDEMDKHQVAFQMITQLLESPIGFWSLNYILSSWKFALSYEKLEKTVEYFYESFQLSPIQDRLEKSLYFIILILCRYQRSVDRVLQGSPIVSEQLKELTTIIVTNLSQDISLSKPLDQKEKDYITLILSGCFEGEGTKDDDFFEALAKAIVDEMETVSLLNFSNKEELLQGLKRHIIPAYFRLKYGLTGDSGYTQNIKEHYSDLFLLVKKALRPLEEQVGLIPDSEISYFVIHFGGYLRQSGGTQSMSYKALILCPNGVSSSLVIKEKLRGLFPQIHFHRVSKIEQLKLIDNQTYDMVFSTIFVETKKPNYLVSLMMTAEQVQQLKELVISDFPKACLDDFQLDQLIATIKKYAHVHCEEELKLALRTMVKQDILRKDVRPLLHQLITEETYQTSSEQMNWKEAIRLAAKPLLASGKITESYPEAMIEKVEEFGPFINLGKGIAIPHARPEDGVNSVGMSMLVLEQPIYLLDDPKQEIYLLLCIAAIDNETHLKALSHLTTILRDNNNVKALLASRRYQDIEMIIKQED</sequence>
<proteinExistence type="predicted"/>
<dbReference type="SUPFAM" id="SSF52794">
    <property type="entry name" value="PTS system IIB component-like"/>
    <property type="match status" value="1"/>
</dbReference>
<dbReference type="InterPro" id="IPR036634">
    <property type="entry name" value="PRD_sf"/>
</dbReference>
<dbReference type="OMA" id="RMLQYQL"/>
<dbReference type="CDD" id="cd05568">
    <property type="entry name" value="PTS_IIB_bgl_like"/>
    <property type="match status" value="1"/>
</dbReference>
<dbReference type="KEGG" id="sage:EN72_01280"/>
<dbReference type="Proteomes" id="UP000035174">
    <property type="component" value="Unassembled WGS sequence"/>
</dbReference>
<dbReference type="EMBL" id="MAWT01000001">
    <property type="protein sequence ID" value="OCM72807.1"/>
    <property type="molecule type" value="Genomic_DNA"/>
</dbReference>
<gene>
    <name evidence="9" type="ORF">AX245_02195</name>
    <name evidence="8" type="ORF">WA45_02510</name>
</gene>
<dbReference type="InterPro" id="IPR036095">
    <property type="entry name" value="PTS_EIIB-like_sf"/>
</dbReference>
<evidence type="ECO:0000256" key="3">
    <source>
        <dbReference type="ARBA" id="ARBA00023015"/>
    </source>
</evidence>
<reference evidence="9 11" key="2">
    <citation type="journal article" date="2016" name="Sci. Rep.">
        <title>Serotype IV Streptococcus agalactiae ST-452 has arisen from large genomic recombination events between CC23 and the hypervirulent CC17 lineages.</title>
        <authorList>
            <person name="Campisi E."/>
            <person name="Rinaudo C.D."/>
            <person name="Donati C."/>
            <person name="Barucco M."/>
            <person name="Torricelli G."/>
            <person name="Edwards M.S."/>
            <person name="Baker C.J."/>
            <person name="Margarit I."/>
            <person name="Rosini R."/>
        </authorList>
    </citation>
    <scope>NUCLEOTIDE SEQUENCE [LARGE SCALE GENOMIC DNA]</scope>
    <source>
        <strain evidence="9 11">CZ-PW-140</strain>
    </source>
</reference>
<dbReference type="Gene3D" id="1.10.1790.10">
    <property type="entry name" value="PRD domain"/>
    <property type="match status" value="1"/>
</dbReference>
<dbReference type="PROSITE" id="PS00372">
    <property type="entry name" value="PTS_EIIA_TYPE_2_HIS"/>
    <property type="match status" value="1"/>
</dbReference>
<dbReference type="GO" id="GO:0006355">
    <property type="term" value="P:regulation of DNA-templated transcription"/>
    <property type="evidence" value="ECO:0007669"/>
    <property type="project" value="InterPro"/>
</dbReference>
<dbReference type="InterPro" id="IPR011608">
    <property type="entry name" value="PRD"/>
</dbReference>
<dbReference type="Pfam" id="PF00874">
    <property type="entry name" value="PRD"/>
    <property type="match status" value="1"/>
</dbReference>
<dbReference type="PANTHER" id="PTHR30185:SF18">
    <property type="entry name" value="TRANSCRIPTIONAL REGULATOR MTLR"/>
    <property type="match status" value="1"/>
</dbReference>
<dbReference type="PROSITE" id="PS51372">
    <property type="entry name" value="PRD_2"/>
    <property type="match status" value="1"/>
</dbReference>
<evidence type="ECO:0000259" key="6">
    <source>
        <dbReference type="PROSITE" id="PS51099"/>
    </source>
</evidence>
<dbReference type="Proteomes" id="UP000093122">
    <property type="component" value="Unassembled WGS sequence"/>
</dbReference>
<comment type="caution">
    <text evidence="9">The sequence shown here is derived from an EMBL/GenBank/DDBJ whole genome shotgun (WGS) entry which is preliminary data.</text>
</comment>
<dbReference type="InterPro" id="IPR002178">
    <property type="entry name" value="PTS_EIIA_type-2_dom"/>
</dbReference>
<evidence type="ECO:0000259" key="7">
    <source>
        <dbReference type="PROSITE" id="PS51372"/>
    </source>
</evidence>
<keyword evidence="2" id="KW-0677">Repeat</keyword>
<dbReference type="RefSeq" id="WP_000228183.1">
    <property type="nucleotide sequence ID" value="NZ_AP020310.1"/>
</dbReference>
<keyword evidence="3" id="KW-0805">Transcription regulation</keyword>
<dbReference type="GO" id="GO:0008982">
    <property type="term" value="F:protein-N(PI)-phosphohistidine-sugar phosphotransferase activity"/>
    <property type="evidence" value="ECO:0007669"/>
    <property type="project" value="InterPro"/>
</dbReference>
<feature type="domain" description="PTS EIIB type-2" evidence="6">
    <location>
        <begin position="398"/>
        <end position="486"/>
    </location>
</feature>
<dbReference type="EMBL" id="LCVB01000015">
    <property type="protein sequence ID" value="KLJ30440.1"/>
    <property type="molecule type" value="Genomic_DNA"/>
</dbReference>
<dbReference type="InterPro" id="IPR016152">
    <property type="entry name" value="PTrfase/Anion_transptr"/>
</dbReference>
<dbReference type="InterPro" id="IPR050661">
    <property type="entry name" value="BglG_antiterminators"/>
</dbReference>
<evidence type="ECO:0000313" key="10">
    <source>
        <dbReference type="Proteomes" id="UP000035174"/>
    </source>
</evidence>
<evidence type="ECO:0000259" key="5">
    <source>
        <dbReference type="PROSITE" id="PS51094"/>
    </source>
</evidence>
<dbReference type="GO" id="GO:0009401">
    <property type="term" value="P:phosphoenolpyruvate-dependent sugar phosphotransferase system"/>
    <property type="evidence" value="ECO:0007669"/>
    <property type="project" value="InterPro"/>
</dbReference>
<dbReference type="PANTHER" id="PTHR30185">
    <property type="entry name" value="CRYPTIC BETA-GLUCOSIDE BGL OPERON ANTITERMINATOR"/>
    <property type="match status" value="1"/>
</dbReference>
<protein>
    <submittedName>
        <fullName evidence="9">Transcription antiterminator BglG</fullName>
    </submittedName>
</protein>
<dbReference type="SUPFAM" id="SSF63520">
    <property type="entry name" value="PTS-regulatory domain, PRD"/>
    <property type="match status" value="1"/>
</dbReference>
<dbReference type="PROSITE" id="PS51099">
    <property type="entry name" value="PTS_EIIB_TYPE_2"/>
    <property type="match status" value="1"/>
</dbReference>
<dbReference type="CDD" id="cd00211">
    <property type="entry name" value="PTS_IIA_fru"/>
    <property type="match status" value="1"/>
</dbReference>
<feature type="domain" description="PTS EIIA type-2" evidence="5">
    <location>
        <begin position="534"/>
        <end position="677"/>
    </location>
</feature>
<accession>A0A0E1EEX9</accession>
<name>A0A0E1EEX9_STRAG</name>
<evidence type="ECO:0000256" key="1">
    <source>
        <dbReference type="ARBA" id="ARBA00022679"/>
    </source>
</evidence>